<reference evidence="8" key="2">
    <citation type="journal article" date="2021" name="J. Invertebr. Pathol.">
        <title>Molecular characterization of a Bacillus thuringiensis strain from Argentina, toxic against Lepidoptera and Coleoptera, based on its whole-genome and Cry protein analysis.</title>
        <authorList>
            <person name="Nicolas Lazarte J."/>
            <person name="Pia Valacco M."/>
            <person name="Moreno S."/>
            <person name="Salerno G.L."/>
            <person name="Beron C.M."/>
        </authorList>
    </citation>
    <scope>NUCLEOTIDE SEQUENCE</scope>
    <source>
        <strain evidence="8">FCC7</strain>
    </source>
</reference>
<accession>A0AAW4HYI0</accession>
<gene>
    <name evidence="8" type="ORF">FME64_26030</name>
</gene>
<evidence type="ECO:0000259" key="6">
    <source>
        <dbReference type="Pfam" id="PF00107"/>
    </source>
</evidence>
<dbReference type="AlphaFoldDB" id="A0AAW4HYI0"/>
<dbReference type="PANTHER" id="PTHR43350">
    <property type="entry name" value="NAD-DEPENDENT ALCOHOL DEHYDROGENASE"/>
    <property type="match status" value="1"/>
</dbReference>
<keyword evidence="4" id="KW-0862">Zinc</keyword>
<evidence type="ECO:0000256" key="2">
    <source>
        <dbReference type="ARBA" id="ARBA00008072"/>
    </source>
</evidence>
<dbReference type="InterPro" id="IPR013149">
    <property type="entry name" value="ADH-like_C"/>
</dbReference>
<evidence type="ECO:0000256" key="4">
    <source>
        <dbReference type="ARBA" id="ARBA00022833"/>
    </source>
</evidence>
<evidence type="ECO:0000256" key="1">
    <source>
        <dbReference type="ARBA" id="ARBA00001947"/>
    </source>
</evidence>
<dbReference type="Proteomes" id="UP000775627">
    <property type="component" value="Unassembled WGS sequence"/>
</dbReference>
<dbReference type="InterPro" id="IPR036291">
    <property type="entry name" value="NAD(P)-bd_dom_sf"/>
</dbReference>
<dbReference type="InterPro" id="IPR013154">
    <property type="entry name" value="ADH-like_N"/>
</dbReference>
<protein>
    <submittedName>
        <fullName evidence="8">Zinc-binding dehydrogenase</fullName>
    </submittedName>
</protein>
<name>A0AAW4HYI0_BACTU</name>
<feature type="domain" description="Alcohol dehydrogenase-like C-terminal" evidence="6">
    <location>
        <begin position="227"/>
        <end position="302"/>
    </location>
</feature>
<dbReference type="GO" id="GO:0046872">
    <property type="term" value="F:metal ion binding"/>
    <property type="evidence" value="ECO:0007669"/>
    <property type="project" value="UniProtKB-KW"/>
</dbReference>
<dbReference type="InterPro" id="IPR011032">
    <property type="entry name" value="GroES-like_sf"/>
</dbReference>
<keyword evidence="3" id="KW-0479">Metal-binding</keyword>
<evidence type="ECO:0000256" key="5">
    <source>
        <dbReference type="ARBA" id="ARBA00023002"/>
    </source>
</evidence>
<dbReference type="Pfam" id="PF00107">
    <property type="entry name" value="ADH_zinc_N"/>
    <property type="match status" value="1"/>
</dbReference>
<keyword evidence="5" id="KW-0560">Oxidoreductase</keyword>
<evidence type="ECO:0000256" key="3">
    <source>
        <dbReference type="ARBA" id="ARBA00022723"/>
    </source>
</evidence>
<dbReference type="Gene3D" id="3.90.180.10">
    <property type="entry name" value="Medium-chain alcohol dehydrogenases, catalytic domain"/>
    <property type="match status" value="1"/>
</dbReference>
<evidence type="ECO:0000313" key="8">
    <source>
        <dbReference type="EMBL" id="MBN9900796.1"/>
    </source>
</evidence>
<feature type="domain" description="Alcohol dehydrogenase-like N-terminal" evidence="7">
    <location>
        <begin position="26"/>
        <end position="144"/>
    </location>
</feature>
<evidence type="ECO:0000259" key="7">
    <source>
        <dbReference type="Pfam" id="PF08240"/>
    </source>
</evidence>
<dbReference type="Pfam" id="PF08240">
    <property type="entry name" value="ADH_N"/>
    <property type="match status" value="1"/>
</dbReference>
<dbReference type="RefSeq" id="WP_206905465.1">
    <property type="nucleotide sequence ID" value="NZ_JAWUAH010000022.1"/>
</dbReference>
<proteinExistence type="inferred from homology"/>
<organism evidence="8 9">
    <name type="scientific">Bacillus thuringiensis</name>
    <dbReference type="NCBI Taxonomy" id="1428"/>
    <lineage>
        <taxon>Bacteria</taxon>
        <taxon>Bacillati</taxon>
        <taxon>Bacillota</taxon>
        <taxon>Bacilli</taxon>
        <taxon>Bacillales</taxon>
        <taxon>Bacillaceae</taxon>
        <taxon>Bacillus</taxon>
        <taxon>Bacillus cereus group</taxon>
    </lineage>
</organism>
<dbReference type="SUPFAM" id="SSF51735">
    <property type="entry name" value="NAD(P)-binding Rossmann-fold domains"/>
    <property type="match status" value="1"/>
</dbReference>
<dbReference type="Gene3D" id="3.40.50.720">
    <property type="entry name" value="NAD(P)-binding Rossmann-like Domain"/>
    <property type="match status" value="1"/>
</dbReference>
<comment type="caution">
    <text evidence="8">The sequence shown here is derived from an EMBL/GenBank/DDBJ whole genome shotgun (WGS) entry which is preliminary data.</text>
</comment>
<comment type="similarity">
    <text evidence="2">Belongs to the zinc-containing alcohol dehydrogenase family.</text>
</comment>
<sequence>MFGKSFKVVNPKQFELYIEEVESKDNCATVRIDTAAVCKADLRYYLGNRDPRLLALKYPMNLLHEAVGTVVKDPTGTFKKGQKVALVPNIASNCDKGNKKHHACGKSELGENYCPDALFASSNYNGFAREYVNYPVGNLVEFPEEIPFSIGVFSELISVCMSTIRRIKIEGNETIAVWGDGILGYILCSVLKQIHSGDVFIVGKNESKLNEFLVTDKFYIGEEKLRELNIDIAFECVGGNGAESAIEEIINAISIGGKIVLTGVSEQNVEINTRKILEKGLSMFGVTRSNVEDFRNGIKLFQSKEFTNSIEKLIIDEYSIKNIKEFYSVFELESKNRSLGKNLLKFNF</sequence>
<dbReference type="EMBL" id="VIXF01000002">
    <property type="protein sequence ID" value="MBN9900796.1"/>
    <property type="molecule type" value="Genomic_DNA"/>
</dbReference>
<reference evidence="8" key="1">
    <citation type="submission" date="2019-07" db="EMBL/GenBank/DDBJ databases">
        <authorList>
            <person name="Lazarte J.N."/>
            <person name="Poliero A."/>
            <person name="Beron C."/>
        </authorList>
    </citation>
    <scope>NUCLEOTIDE SEQUENCE</scope>
    <source>
        <strain evidence="8">FCC7</strain>
    </source>
</reference>
<dbReference type="GO" id="GO:0016491">
    <property type="term" value="F:oxidoreductase activity"/>
    <property type="evidence" value="ECO:0007669"/>
    <property type="project" value="UniProtKB-KW"/>
</dbReference>
<evidence type="ECO:0000313" key="9">
    <source>
        <dbReference type="Proteomes" id="UP000775627"/>
    </source>
</evidence>
<dbReference type="SUPFAM" id="SSF50129">
    <property type="entry name" value="GroES-like"/>
    <property type="match status" value="1"/>
</dbReference>
<comment type="cofactor">
    <cofactor evidence="1">
        <name>Zn(2+)</name>
        <dbReference type="ChEBI" id="CHEBI:29105"/>
    </cofactor>
</comment>
<dbReference type="PANTHER" id="PTHR43350:SF19">
    <property type="entry name" value="D-GULOSIDE 3-DEHYDROGENASE"/>
    <property type="match status" value="1"/>
</dbReference>